<dbReference type="InterPro" id="IPR036390">
    <property type="entry name" value="WH_DNA-bd_sf"/>
</dbReference>
<organism evidence="7 8">
    <name type="scientific">Frondihabitans sucicola</name>
    <dbReference type="NCBI Taxonomy" id="1268041"/>
    <lineage>
        <taxon>Bacteria</taxon>
        <taxon>Bacillati</taxon>
        <taxon>Actinomycetota</taxon>
        <taxon>Actinomycetes</taxon>
        <taxon>Micrococcales</taxon>
        <taxon>Microbacteriaceae</taxon>
        <taxon>Frondihabitans</taxon>
    </lineage>
</organism>
<feature type="region of interest" description="Disordered" evidence="5">
    <location>
        <begin position="88"/>
        <end position="113"/>
    </location>
</feature>
<evidence type="ECO:0000256" key="2">
    <source>
        <dbReference type="ARBA" id="ARBA00023015"/>
    </source>
</evidence>
<keyword evidence="2" id="KW-0805">Transcription regulation</keyword>
<comment type="similarity">
    <text evidence="1">Belongs to the LysR transcriptional regulatory family.</text>
</comment>
<evidence type="ECO:0000259" key="6">
    <source>
        <dbReference type="PROSITE" id="PS50931"/>
    </source>
</evidence>
<dbReference type="PROSITE" id="PS50931">
    <property type="entry name" value="HTH_LYSR"/>
    <property type="match status" value="1"/>
</dbReference>
<evidence type="ECO:0000256" key="5">
    <source>
        <dbReference type="SAM" id="MobiDB-lite"/>
    </source>
</evidence>
<evidence type="ECO:0000313" key="7">
    <source>
        <dbReference type="EMBL" id="BDZ48555.1"/>
    </source>
</evidence>
<dbReference type="EMBL" id="AP027732">
    <property type="protein sequence ID" value="BDZ48555.1"/>
    <property type="molecule type" value="Genomic_DNA"/>
</dbReference>
<dbReference type="PANTHER" id="PTHR30346">
    <property type="entry name" value="TRANSCRIPTIONAL DUAL REGULATOR HCAR-RELATED"/>
    <property type="match status" value="1"/>
</dbReference>
<keyword evidence="4" id="KW-0804">Transcription</keyword>
<sequence length="113" mass="12027">MHESSAASLAPTLAQLAALALDPNITRAAERTGTSQPTLSRALRAWEDDLGFAIVARRGRSIELTEEGRILAAAAAESVERMDRALQRIRGTRTANSSPSGSCVRSARPWPAS</sequence>
<feature type="domain" description="HTH lysR-type" evidence="6">
    <location>
        <begin position="24"/>
        <end position="65"/>
    </location>
</feature>
<evidence type="ECO:0000313" key="8">
    <source>
        <dbReference type="Proteomes" id="UP001321486"/>
    </source>
</evidence>
<dbReference type="PANTHER" id="PTHR30346:SF28">
    <property type="entry name" value="HTH-TYPE TRANSCRIPTIONAL REGULATOR CYNR"/>
    <property type="match status" value="1"/>
</dbReference>
<dbReference type="RefSeq" id="WP_286345519.1">
    <property type="nucleotide sequence ID" value="NZ_AP027732.1"/>
</dbReference>
<evidence type="ECO:0000256" key="3">
    <source>
        <dbReference type="ARBA" id="ARBA00023125"/>
    </source>
</evidence>
<reference evidence="8" key="1">
    <citation type="journal article" date="2019" name="Int. J. Syst. Evol. Microbiol.">
        <title>The Global Catalogue of Microorganisms (GCM) 10K type strain sequencing project: providing services to taxonomists for standard genome sequencing and annotation.</title>
        <authorList>
            <consortium name="The Broad Institute Genomics Platform"/>
            <consortium name="The Broad Institute Genome Sequencing Center for Infectious Disease"/>
            <person name="Wu L."/>
            <person name="Ma J."/>
        </authorList>
    </citation>
    <scope>NUCLEOTIDE SEQUENCE [LARGE SCALE GENOMIC DNA]</scope>
    <source>
        <strain evidence="8">NBRC 108728</strain>
    </source>
</reference>
<evidence type="ECO:0000256" key="4">
    <source>
        <dbReference type="ARBA" id="ARBA00023163"/>
    </source>
</evidence>
<gene>
    <name evidence="7" type="ORF">GCM10025867_07960</name>
</gene>
<keyword evidence="8" id="KW-1185">Reference proteome</keyword>
<proteinExistence type="inferred from homology"/>
<dbReference type="InterPro" id="IPR000847">
    <property type="entry name" value="LysR_HTH_N"/>
</dbReference>
<evidence type="ECO:0000256" key="1">
    <source>
        <dbReference type="ARBA" id="ARBA00009437"/>
    </source>
</evidence>
<accession>A0ABM8GJJ5</accession>
<protein>
    <recommendedName>
        <fullName evidence="6">HTH lysR-type domain-containing protein</fullName>
    </recommendedName>
</protein>
<feature type="compositionally biased region" description="Polar residues" evidence="5">
    <location>
        <begin position="93"/>
        <end position="103"/>
    </location>
</feature>
<dbReference type="Gene3D" id="1.10.10.10">
    <property type="entry name" value="Winged helix-like DNA-binding domain superfamily/Winged helix DNA-binding domain"/>
    <property type="match status" value="1"/>
</dbReference>
<dbReference type="SUPFAM" id="SSF46785">
    <property type="entry name" value="Winged helix' DNA-binding domain"/>
    <property type="match status" value="1"/>
</dbReference>
<name>A0ABM8GJJ5_9MICO</name>
<dbReference type="Pfam" id="PF00126">
    <property type="entry name" value="HTH_1"/>
    <property type="match status" value="1"/>
</dbReference>
<keyword evidence="3" id="KW-0238">DNA-binding</keyword>
<dbReference type="Proteomes" id="UP001321486">
    <property type="component" value="Chromosome"/>
</dbReference>
<dbReference type="InterPro" id="IPR036388">
    <property type="entry name" value="WH-like_DNA-bd_sf"/>
</dbReference>